<feature type="transmembrane region" description="Helical" evidence="1">
    <location>
        <begin position="98"/>
        <end position="116"/>
    </location>
</feature>
<feature type="transmembrane region" description="Helical" evidence="1">
    <location>
        <begin position="145"/>
        <end position="168"/>
    </location>
</feature>
<accession>A0A076EJS3</accession>
<dbReference type="eggNOG" id="COG2311">
    <property type="taxonomic scope" value="Bacteria"/>
</dbReference>
<evidence type="ECO:0000259" key="2">
    <source>
        <dbReference type="Pfam" id="PF04235"/>
    </source>
</evidence>
<dbReference type="InterPro" id="IPR007349">
    <property type="entry name" value="DUF418"/>
</dbReference>
<dbReference type="Proteomes" id="UP000028488">
    <property type="component" value="Chromosome"/>
</dbReference>
<dbReference type="RefSeq" id="WP_128638568.1">
    <property type="nucleotide sequence ID" value="NZ_CP008947.1"/>
</dbReference>
<evidence type="ECO:0000256" key="1">
    <source>
        <dbReference type="SAM" id="Phobius"/>
    </source>
</evidence>
<name>A0A076EJS3_RHOOP</name>
<feature type="transmembrane region" description="Helical" evidence="1">
    <location>
        <begin position="12"/>
        <end position="33"/>
    </location>
</feature>
<gene>
    <name evidence="3" type="ORF">EP51_03460</name>
</gene>
<protein>
    <submittedName>
        <fullName evidence="3">Membrane protein</fullName>
    </submittedName>
</protein>
<feature type="transmembrane region" description="Helical" evidence="1">
    <location>
        <begin position="198"/>
        <end position="217"/>
    </location>
</feature>
<feature type="transmembrane region" description="Helical" evidence="1">
    <location>
        <begin position="336"/>
        <end position="359"/>
    </location>
</feature>
<evidence type="ECO:0000313" key="3">
    <source>
        <dbReference type="EMBL" id="AII03719.1"/>
    </source>
</evidence>
<feature type="transmembrane region" description="Helical" evidence="1">
    <location>
        <begin position="263"/>
        <end position="283"/>
    </location>
</feature>
<dbReference type="PANTHER" id="PTHR30590">
    <property type="entry name" value="INNER MEMBRANE PROTEIN"/>
    <property type="match status" value="1"/>
</dbReference>
<dbReference type="Pfam" id="PF04235">
    <property type="entry name" value="DUF418"/>
    <property type="match status" value="1"/>
</dbReference>
<feature type="transmembrane region" description="Helical" evidence="1">
    <location>
        <begin position="238"/>
        <end position="257"/>
    </location>
</feature>
<dbReference type="AlphaFoldDB" id="A0A076EJS3"/>
<keyword evidence="1" id="KW-0812">Transmembrane</keyword>
<dbReference type="EMBL" id="CP008947">
    <property type="protein sequence ID" value="AII03719.1"/>
    <property type="molecule type" value="Genomic_DNA"/>
</dbReference>
<sequence length="395" mass="42179">MTSQLSSSHRYAALDVMRGAAILGTLATNIWIFTNVEGLVGYVNGTGKATGGWAPVQVVLQQFAQGKFLGLLTVMFGIGLVIQQRSAQRRGARWPGGYPWRAGLLMLDGALHFLLFTEFDVLTGYALTGLIVAFILTTGIRAQRVWVACAVTVHAAMLGLVVAALSSAPTREPQPLSPNPYADGSFWDLVVFRADHVLLFRLEVLFILPLSIALFLVGAHLYGARVLDPDRGALRRRLMIAGLAIALPLDFALGFFGGDAGLILGRYGTAPVVALGLLAAIAHRYADGREPGPAGRALSGVGRTALSCYVLQNILCSIICYGWGFGLAARLTGATVVPATVALFGAVSATLIVVSRLWLRRFDRGPLEWLTHRGYQRLTRADRDGVTAPAASSIP</sequence>
<feature type="transmembrane region" description="Helical" evidence="1">
    <location>
        <begin position="68"/>
        <end position="86"/>
    </location>
</feature>
<organism evidence="3 4">
    <name type="scientific">Rhodococcus opacus</name>
    <name type="common">Nocardia opaca</name>
    <dbReference type="NCBI Taxonomy" id="37919"/>
    <lineage>
        <taxon>Bacteria</taxon>
        <taxon>Bacillati</taxon>
        <taxon>Actinomycetota</taxon>
        <taxon>Actinomycetes</taxon>
        <taxon>Mycobacteriales</taxon>
        <taxon>Nocardiaceae</taxon>
        <taxon>Rhodococcus</taxon>
    </lineage>
</organism>
<keyword evidence="1" id="KW-0472">Membrane</keyword>
<proteinExistence type="predicted"/>
<feature type="transmembrane region" description="Helical" evidence="1">
    <location>
        <begin position="122"/>
        <end position="140"/>
    </location>
</feature>
<feature type="transmembrane region" description="Helical" evidence="1">
    <location>
        <begin position="304"/>
        <end position="324"/>
    </location>
</feature>
<reference evidence="3 4" key="1">
    <citation type="submission" date="2014-07" db="EMBL/GenBank/DDBJ databases">
        <title>Genome Sequence of Rhodococcus opacus Strain R7, a Biodegrader of Mono- and Polycyclic Aromatic Hydrocarbons.</title>
        <authorList>
            <person name="Di Gennaro P."/>
            <person name="Zampolli J."/>
            <person name="Presti I."/>
            <person name="Cappelletti M."/>
            <person name="D'Ursi P."/>
            <person name="Orro A."/>
            <person name="Mezzelani A."/>
            <person name="Milanesi L."/>
        </authorList>
    </citation>
    <scope>NUCLEOTIDE SEQUENCE [LARGE SCALE GENOMIC DNA]</scope>
    <source>
        <strain evidence="3 4">R7</strain>
    </source>
</reference>
<keyword evidence="1" id="KW-1133">Transmembrane helix</keyword>
<dbReference type="PANTHER" id="PTHR30590:SF2">
    <property type="entry name" value="INNER MEMBRANE PROTEIN"/>
    <property type="match status" value="1"/>
</dbReference>
<feature type="domain" description="DUF418" evidence="2">
    <location>
        <begin position="233"/>
        <end position="374"/>
    </location>
</feature>
<evidence type="ECO:0000313" key="4">
    <source>
        <dbReference type="Proteomes" id="UP000028488"/>
    </source>
</evidence>
<dbReference type="InterPro" id="IPR052529">
    <property type="entry name" value="Bact_Transport_Assoc"/>
</dbReference>